<dbReference type="PROSITE" id="PS51371">
    <property type="entry name" value="CBS"/>
    <property type="match status" value="2"/>
</dbReference>
<evidence type="ECO:0000256" key="1">
    <source>
        <dbReference type="ARBA" id="ARBA00006337"/>
    </source>
</evidence>
<dbReference type="SUPFAM" id="SSF54631">
    <property type="entry name" value="CBS-domain pair"/>
    <property type="match status" value="1"/>
</dbReference>
<dbReference type="Gene3D" id="3.10.580.10">
    <property type="entry name" value="CBS-domain"/>
    <property type="match status" value="1"/>
</dbReference>
<evidence type="ECO:0000259" key="7">
    <source>
        <dbReference type="PROSITE" id="PS51371"/>
    </source>
</evidence>
<gene>
    <name evidence="8" type="ORF">JAZ04_19065</name>
</gene>
<dbReference type="CDD" id="cd04590">
    <property type="entry name" value="CBS_pair_CorC_HlyC_assoc"/>
    <property type="match status" value="1"/>
</dbReference>
<dbReference type="InterPro" id="IPR000644">
    <property type="entry name" value="CBS_dom"/>
</dbReference>
<dbReference type="GO" id="GO:0005886">
    <property type="term" value="C:plasma membrane"/>
    <property type="evidence" value="ECO:0007669"/>
    <property type="project" value="TreeGrafter"/>
</dbReference>
<keyword evidence="2" id="KW-0677">Repeat</keyword>
<dbReference type="InterPro" id="IPR054115">
    <property type="entry name" value="CorC_N"/>
</dbReference>
<keyword evidence="3 6" id="KW-0129">CBS domain</keyword>
<evidence type="ECO:0000256" key="2">
    <source>
        <dbReference type="ARBA" id="ARBA00022737"/>
    </source>
</evidence>
<evidence type="ECO:0000313" key="8">
    <source>
        <dbReference type="EMBL" id="MCG7940938.1"/>
    </source>
</evidence>
<dbReference type="PANTHER" id="PTHR22777:SF27">
    <property type="entry name" value="MAGNESIUM AND COBALT EFFLUX PROTEIN CORC"/>
    <property type="match status" value="1"/>
</dbReference>
<comment type="caution">
    <text evidence="8">The sequence shown here is derived from an EMBL/GenBank/DDBJ whole genome shotgun (WGS) entry which is preliminary data.</text>
</comment>
<evidence type="ECO:0000313" key="9">
    <source>
        <dbReference type="Proteomes" id="UP000886687"/>
    </source>
</evidence>
<feature type="domain" description="CBS" evidence="7">
    <location>
        <begin position="135"/>
        <end position="192"/>
    </location>
</feature>
<evidence type="ECO:0000256" key="4">
    <source>
        <dbReference type="ARBA" id="ARBA00037273"/>
    </source>
</evidence>
<comment type="function">
    <text evidence="4">Plays a role in the transport of magnesium and cobalt ions.</text>
</comment>
<sequence>MNSEDRSSNGSSNRWLERISRMFGSEPQDKEEIYNLLKEASERELLDNDALSMMEGAMLVSERRARDVMTPRAKLEVVRAVDDLDEVLRVAIDSAHSRMPVVGEDVDEVLGMLLSKDLLPFFQKQQRDRFDIHDVMREALFVPEAMRLNQLLKNLKKSRNHMAVVVDEYGSTAGVVTLEDLLEQIVGEIEDEHDIPEEEMDGVVQGPVNPKTIRPVVPEKAPIKARGEKFDCSK</sequence>
<comment type="similarity">
    <text evidence="1">Belongs to the UPF0053 family.</text>
</comment>
<dbReference type="EMBL" id="JAEPDI010000015">
    <property type="protein sequence ID" value="MCG7940938.1"/>
    <property type="molecule type" value="Genomic_DNA"/>
</dbReference>
<evidence type="ECO:0000256" key="6">
    <source>
        <dbReference type="PROSITE-ProRule" id="PRU00703"/>
    </source>
</evidence>
<reference evidence="8" key="1">
    <citation type="journal article" date="2021" name="Proc. Natl. Acad. Sci. U.S.A.">
        <title>Global biogeography of chemosynthetic symbionts reveals both localized and globally distributed symbiont groups. .</title>
        <authorList>
            <person name="Osvatic J.T."/>
            <person name="Wilkins L.G.E."/>
            <person name="Leibrecht L."/>
            <person name="Leray M."/>
            <person name="Zauner S."/>
            <person name="Polzin J."/>
            <person name="Camacho Y."/>
            <person name="Gros O."/>
            <person name="van Gils J.A."/>
            <person name="Eisen J.A."/>
            <person name="Petersen J.M."/>
            <person name="Yuen B."/>
        </authorList>
    </citation>
    <scope>NUCLEOTIDE SEQUENCE</scope>
    <source>
        <strain evidence="8">MAGL173</strain>
    </source>
</reference>
<feature type="domain" description="CBS" evidence="7">
    <location>
        <begin position="69"/>
        <end position="129"/>
    </location>
</feature>
<organism evidence="8 9">
    <name type="scientific">Candidatus Thiodiazotropha lotti</name>
    <dbReference type="NCBI Taxonomy" id="2792787"/>
    <lineage>
        <taxon>Bacteria</taxon>
        <taxon>Pseudomonadati</taxon>
        <taxon>Pseudomonadota</taxon>
        <taxon>Gammaproteobacteria</taxon>
        <taxon>Chromatiales</taxon>
        <taxon>Sedimenticolaceae</taxon>
        <taxon>Candidatus Thiodiazotropha</taxon>
    </lineage>
</organism>
<protein>
    <recommendedName>
        <fullName evidence="5">Magnesium and cobalt efflux protein CorC</fullName>
    </recommendedName>
</protein>
<dbReference type="AlphaFoldDB" id="A0A9E4N1X9"/>
<dbReference type="Pfam" id="PF00571">
    <property type="entry name" value="CBS"/>
    <property type="match status" value="2"/>
</dbReference>
<name>A0A9E4N1X9_9GAMM</name>
<dbReference type="InterPro" id="IPR044751">
    <property type="entry name" value="Ion_transp-like_CBS"/>
</dbReference>
<proteinExistence type="inferred from homology"/>
<dbReference type="InterPro" id="IPR046342">
    <property type="entry name" value="CBS_dom_sf"/>
</dbReference>
<evidence type="ECO:0000256" key="5">
    <source>
        <dbReference type="ARBA" id="ARBA00040729"/>
    </source>
</evidence>
<evidence type="ECO:0000256" key="3">
    <source>
        <dbReference type="ARBA" id="ARBA00023122"/>
    </source>
</evidence>
<dbReference type="PANTHER" id="PTHR22777">
    <property type="entry name" value="HEMOLYSIN-RELATED"/>
    <property type="match status" value="1"/>
</dbReference>
<dbReference type="Proteomes" id="UP000886687">
    <property type="component" value="Unassembled WGS sequence"/>
</dbReference>
<dbReference type="Pfam" id="PF21917">
    <property type="entry name" value="NMB0537_N"/>
    <property type="match status" value="1"/>
</dbReference>
<dbReference type="SMART" id="SM00116">
    <property type="entry name" value="CBS"/>
    <property type="match status" value="2"/>
</dbReference>
<accession>A0A9E4N1X9</accession>
<dbReference type="FunFam" id="3.10.580.10:FF:000002">
    <property type="entry name" value="Magnesium/cobalt efflux protein CorC"/>
    <property type="match status" value="1"/>
</dbReference>